<keyword evidence="4" id="KW-1185">Reference proteome</keyword>
<gene>
    <name evidence="3" type="ORF">H9Q16_14435</name>
</gene>
<dbReference type="GO" id="GO:0016491">
    <property type="term" value="F:oxidoreductase activity"/>
    <property type="evidence" value="ECO:0007669"/>
    <property type="project" value="UniProtKB-KW"/>
</dbReference>
<dbReference type="InterPro" id="IPR036291">
    <property type="entry name" value="NAD(P)-bd_dom_sf"/>
</dbReference>
<name>A0A927D6J0_9RHOB</name>
<dbReference type="InterPro" id="IPR002347">
    <property type="entry name" value="SDR_fam"/>
</dbReference>
<dbReference type="PANTHER" id="PTHR43639">
    <property type="entry name" value="OXIDOREDUCTASE, SHORT-CHAIN DEHYDROGENASE/REDUCTASE FAMILY (AFU_ORTHOLOGUE AFUA_5G02870)"/>
    <property type="match status" value="1"/>
</dbReference>
<protein>
    <submittedName>
        <fullName evidence="3">SDR family oxidoreductase</fullName>
    </submittedName>
</protein>
<dbReference type="RefSeq" id="WP_191076123.1">
    <property type="nucleotide sequence ID" value="NZ_JACTAG010000002.1"/>
</dbReference>
<accession>A0A927D6J0</accession>
<dbReference type="Gene3D" id="3.40.50.720">
    <property type="entry name" value="NAD(P)-binding Rossmann-like Domain"/>
    <property type="match status" value="1"/>
</dbReference>
<organism evidence="3 4">
    <name type="scientific">Sulfitobacter aestuariivivens</name>
    <dbReference type="NCBI Taxonomy" id="2766981"/>
    <lineage>
        <taxon>Bacteria</taxon>
        <taxon>Pseudomonadati</taxon>
        <taxon>Pseudomonadota</taxon>
        <taxon>Alphaproteobacteria</taxon>
        <taxon>Rhodobacterales</taxon>
        <taxon>Roseobacteraceae</taxon>
        <taxon>Sulfitobacter</taxon>
    </lineage>
</organism>
<keyword evidence="2" id="KW-0560">Oxidoreductase</keyword>
<dbReference type="NCBIfam" id="NF005559">
    <property type="entry name" value="PRK07231.1"/>
    <property type="match status" value="1"/>
</dbReference>
<dbReference type="Pfam" id="PF13561">
    <property type="entry name" value="adh_short_C2"/>
    <property type="match status" value="1"/>
</dbReference>
<dbReference type="EMBL" id="JACTAG010000002">
    <property type="protein sequence ID" value="MBD3665128.1"/>
    <property type="molecule type" value="Genomic_DNA"/>
</dbReference>
<dbReference type="Proteomes" id="UP000635142">
    <property type="component" value="Unassembled WGS sequence"/>
</dbReference>
<dbReference type="AlphaFoldDB" id="A0A927D6J0"/>
<sequence>MRLTGKTAIVTGGASGFGAGIVRRFLQEGAKVMIADINGQAAREFAAEMGDHAVAQTVDVGDAASVRDMAQAAMETWGHVDILINNAGVTHLPAPLDTVSEEDFDRLVRVNMKSVYLTAQALVPHMKERGAGAILNVASTAGVSPRPRLSWYNASKGWMITATKAMAVELAPDGVRVNALNPVAGETPLLKSFMGEDTPEMRAKFLSTIPLGRFSQPEDMGNAALFLCSDEASMITGVAMEVDGGRCI</sequence>
<dbReference type="PRINTS" id="PR00080">
    <property type="entry name" value="SDRFAMILY"/>
</dbReference>
<dbReference type="CDD" id="cd05345">
    <property type="entry name" value="BKR_3_SDR_c"/>
    <property type="match status" value="1"/>
</dbReference>
<proteinExistence type="inferred from homology"/>
<evidence type="ECO:0000313" key="3">
    <source>
        <dbReference type="EMBL" id="MBD3665128.1"/>
    </source>
</evidence>
<evidence type="ECO:0000256" key="2">
    <source>
        <dbReference type="ARBA" id="ARBA00023002"/>
    </source>
</evidence>
<comment type="similarity">
    <text evidence="1">Belongs to the short-chain dehydrogenases/reductases (SDR) family.</text>
</comment>
<reference evidence="3" key="1">
    <citation type="submission" date="2020-08" db="EMBL/GenBank/DDBJ databases">
        <title>Sulfitobacter aestuariivivens sp. nov., isolated from a tidal flat.</title>
        <authorList>
            <person name="Park S."/>
            <person name="Yoon J.-H."/>
        </authorList>
    </citation>
    <scope>NUCLEOTIDE SEQUENCE</scope>
    <source>
        <strain evidence="3">TSTF-M16</strain>
    </source>
</reference>
<evidence type="ECO:0000256" key="1">
    <source>
        <dbReference type="ARBA" id="ARBA00006484"/>
    </source>
</evidence>
<dbReference type="SUPFAM" id="SSF51735">
    <property type="entry name" value="NAD(P)-binding Rossmann-fold domains"/>
    <property type="match status" value="1"/>
</dbReference>
<dbReference type="PRINTS" id="PR00081">
    <property type="entry name" value="GDHRDH"/>
</dbReference>
<comment type="caution">
    <text evidence="3">The sequence shown here is derived from an EMBL/GenBank/DDBJ whole genome shotgun (WGS) entry which is preliminary data.</text>
</comment>
<dbReference type="FunFam" id="3.40.50.720:FF:000084">
    <property type="entry name" value="Short-chain dehydrogenase reductase"/>
    <property type="match status" value="1"/>
</dbReference>
<dbReference type="PANTHER" id="PTHR43639:SF1">
    <property type="entry name" value="SHORT-CHAIN DEHYDROGENASE_REDUCTASE FAMILY PROTEIN"/>
    <property type="match status" value="1"/>
</dbReference>
<evidence type="ECO:0000313" key="4">
    <source>
        <dbReference type="Proteomes" id="UP000635142"/>
    </source>
</evidence>